<keyword evidence="1" id="KW-1133">Transmembrane helix</keyword>
<dbReference type="AlphaFoldDB" id="A0A0A1V7S6"/>
<proteinExistence type="predicted"/>
<evidence type="ECO:0000256" key="1">
    <source>
        <dbReference type="SAM" id="Phobius"/>
    </source>
</evidence>
<keyword evidence="1" id="KW-0472">Membrane</keyword>
<comment type="caution">
    <text evidence="2">The sequence shown here is derived from an EMBL/GenBank/DDBJ whole genome shotgun (WGS) entry which is preliminary data.</text>
</comment>
<sequence length="165" mass="18022">MNPYLIALGQAFLAVLLFVQLGLTGYATSLESGLEGSQPSKSILFMLGNTVWSILALAFISITPLVLSYALHNLVALLLLAVTTIVWLGGSIAIASILRDLFENRKSIYAISQPIVAFSFFIWATFATLMSLEVVGLLKGAYRNGEQEMMDLGEFDESEIRNALR</sequence>
<dbReference type="PANTHER" id="PTHR37451:SF1">
    <property type="entry name" value="MARVEL DOMAIN-CONTAINING PROTEIN"/>
    <property type="match status" value="1"/>
</dbReference>
<evidence type="ECO:0000313" key="3">
    <source>
        <dbReference type="Proteomes" id="UP000030151"/>
    </source>
</evidence>
<organism evidence="2 3">
    <name type="scientific">Metarhizium robertsii</name>
    <dbReference type="NCBI Taxonomy" id="568076"/>
    <lineage>
        <taxon>Eukaryota</taxon>
        <taxon>Fungi</taxon>
        <taxon>Dikarya</taxon>
        <taxon>Ascomycota</taxon>
        <taxon>Pezizomycotina</taxon>
        <taxon>Sordariomycetes</taxon>
        <taxon>Hypocreomycetidae</taxon>
        <taxon>Hypocreales</taxon>
        <taxon>Clavicipitaceae</taxon>
        <taxon>Metarhizium</taxon>
    </lineage>
</organism>
<reference evidence="2 3" key="1">
    <citation type="submission" date="2014-02" db="EMBL/GenBank/DDBJ databases">
        <title>The genome sequence of the entomopathogenic fungus Metarhizium robertsii ARSEF 2575.</title>
        <authorList>
            <person name="Giuliano Garisto Donzelli B."/>
            <person name="Roe B.A."/>
            <person name="Macmil S.L."/>
            <person name="Krasnoff S.B."/>
            <person name="Gibson D.M."/>
        </authorList>
    </citation>
    <scope>NUCLEOTIDE SEQUENCE [LARGE SCALE GENOMIC DNA]</scope>
    <source>
        <strain evidence="2 3">ARSEF 2575</strain>
    </source>
</reference>
<dbReference type="PANTHER" id="PTHR37451">
    <property type="entry name" value="MARVEL DOMAIN"/>
    <property type="match status" value="1"/>
</dbReference>
<evidence type="ECO:0000313" key="2">
    <source>
        <dbReference type="EMBL" id="EXV06292.1"/>
    </source>
</evidence>
<feature type="transmembrane region" description="Helical" evidence="1">
    <location>
        <begin position="43"/>
        <end position="67"/>
    </location>
</feature>
<evidence type="ECO:0008006" key="4">
    <source>
        <dbReference type="Google" id="ProtNLM"/>
    </source>
</evidence>
<dbReference type="eggNOG" id="ENOG502T4YG">
    <property type="taxonomic scope" value="Eukaryota"/>
</dbReference>
<dbReference type="HOGENOM" id="CLU_109915_2_0_1"/>
<name>A0A0A1V7S6_9HYPO</name>
<dbReference type="OrthoDB" id="2117453at2759"/>
<accession>A0A0A1V7S6</accession>
<protein>
    <recommendedName>
        <fullName evidence="4">MARVEL domain-containing protein</fullName>
    </recommendedName>
</protein>
<dbReference type="Proteomes" id="UP000030151">
    <property type="component" value="Unassembled WGS sequence"/>
</dbReference>
<feature type="transmembrane region" description="Helical" evidence="1">
    <location>
        <begin position="74"/>
        <end position="95"/>
    </location>
</feature>
<gene>
    <name evidence="2" type="ORF">X797_001010</name>
</gene>
<keyword evidence="1" id="KW-0812">Transmembrane</keyword>
<dbReference type="EMBL" id="JELW01000001">
    <property type="protein sequence ID" value="EXV06292.1"/>
    <property type="molecule type" value="Genomic_DNA"/>
</dbReference>
<feature type="transmembrane region" description="Helical" evidence="1">
    <location>
        <begin position="115"/>
        <end position="138"/>
    </location>
</feature>